<sequence length="411" mass="45770">MAINAHRAFTSSSTNNYLAGLTVERDREDELRAARDDAREAVRNALRTITSPYLFESATVEQSALRPKFRMQGSFAYRTLNDPSQAPQEIDLDDGMFVPVSFLTGSEGNARPGIISDRYFEAVEAALAPLCDARGWELETDLPSCVRIRLNDGAHVDMALYAIPDEEFAILVEKAAPEGMANDSLRAAADSIEFSEQVYRDLDPDQIMLAHREEGWKPSDPRKLDEWFQEGLKAHGEQFRRVCRYLKGWRDHTWSSCRLASIALMACARASFDADKSIADNRDDLRMLDVSQRLPEQLKTRIRNPVVEGQFLDEKWDKPARDDFVQKAQDLAGRLEDALLGSDSKQAAVNALIGAFGPRVPNDVSLILTDDDPSGGGVPMPAILKSGMLHELGREPAVRDVVRKDGDGRYG</sequence>
<evidence type="ECO:0000256" key="6">
    <source>
        <dbReference type="ARBA" id="ARBA00022842"/>
    </source>
</evidence>
<dbReference type="RefSeq" id="WP_116566004.1">
    <property type="nucleotide sequence ID" value="NZ_QDKP01000023.1"/>
</dbReference>
<gene>
    <name evidence="14" type="ORF">DDF65_07410</name>
</gene>
<dbReference type="GO" id="GO:0046872">
    <property type="term" value="F:metal ion binding"/>
    <property type="evidence" value="ECO:0007669"/>
    <property type="project" value="UniProtKB-KW"/>
</dbReference>
<keyword evidence="2" id="KW-0548">Nucleotidyltransferase</keyword>
<evidence type="ECO:0000256" key="5">
    <source>
        <dbReference type="ARBA" id="ARBA00022840"/>
    </source>
</evidence>
<dbReference type="GO" id="GO:0009117">
    <property type="term" value="P:nucleotide metabolic process"/>
    <property type="evidence" value="ECO:0007669"/>
    <property type="project" value="UniProtKB-KW"/>
</dbReference>
<organism evidence="14 15">
    <name type="scientific">Caulobacter radicis</name>
    <dbReference type="NCBI Taxonomy" id="2172650"/>
    <lineage>
        <taxon>Bacteria</taxon>
        <taxon>Pseudomonadati</taxon>
        <taxon>Pseudomonadota</taxon>
        <taxon>Alphaproteobacteria</taxon>
        <taxon>Caulobacterales</taxon>
        <taxon>Caulobacteraceae</taxon>
        <taxon>Caulobacter</taxon>
    </lineage>
</organism>
<dbReference type="AlphaFoldDB" id="A0A2T9JN60"/>
<keyword evidence="9" id="KW-0342">GTP-binding</keyword>
<keyword evidence="4" id="KW-0547">Nucleotide-binding</keyword>
<evidence type="ECO:0000256" key="7">
    <source>
        <dbReference type="ARBA" id="ARBA00023080"/>
    </source>
</evidence>
<dbReference type="EMBL" id="QDKP01000023">
    <property type="protein sequence ID" value="PVM85123.1"/>
    <property type="molecule type" value="Genomic_DNA"/>
</dbReference>
<comment type="catalytic activity">
    <reaction evidence="11">
        <text>GTP + ATP = 3',3'-cGAMP + 2 diphosphate</text>
        <dbReference type="Rhea" id="RHEA:35647"/>
        <dbReference type="ChEBI" id="CHEBI:30616"/>
        <dbReference type="ChEBI" id="CHEBI:33019"/>
        <dbReference type="ChEBI" id="CHEBI:37565"/>
        <dbReference type="ChEBI" id="CHEBI:71501"/>
    </reaction>
    <physiologicalReaction direction="left-to-right" evidence="11">
        <dbReference type="Rhea" id="RHEA:35648"/>
    </physiologicalReaction>
</comment>
<dbReference type="Pfam" id="PF21654">
    <property type="entry name" value="DncV-like_NTFase"/>
    <property type="match status" value="1"/>
</dbReference>
<dbReference type="GO" id="GO:0005524">
    <property type="term" value="F:ATP binding"/>
    <property type="evidence" value="ECO:0007669"/>
    <property type="project" value="UniProtKB-KW"/>
</dbReference>
<keyword evidence="15" id="KW-1185">Reference proteome</keyword>
<dbReference type="GO" id="GO:0140701">
    <property type="term" value="F:3',3'-cyclic GMP-AMP synthase activity"/>
    <property type="evidence" value="ECO:0007669"/>
    <property type="project" value="InterPro"/>
</dbReference>
<protein>
    <recommendedName>
        <fullName evidence="10">Cyclic GMP-AMP synthase</fullName>
    </recommendedName>
</protein>
<reference evidence="14 15" key="1">
    <citation type="submission" date="2018-04" db="EMBL/GenBank/DDBJ databases">
        <title>The genome sequence of Caulobacter sp. 736.</title>
        <authorList>
            <person name="Gao J."/>
            <person name="Sun J."/>
        </authorList>
    </citation>
    <scope>NUCLEOTIDE SEQUENCE [LARGE SCALE GENOMIC DNA]</scope>
    <source>
        <strain evidence="14 15">736</strain>
    </source>
</reference>
<evidence type="ECO:0000256" key="10">
    <source>
        <dbReference type="ARBA" id="ARBA00044145"/>
    </source>
</evidence>
<feature type="domain" description="Cyclic GMP-AMP synthase DncV-like nucleotidyltransferase" evidence="12">
    <location>
        <begin position="67"/>
        <end position="161"/>
    </location>
</feature>
<dbReference type="Proteomes" id="UP000244913">
    <property type="component" value="Unassembled WGS sequence"/>
</dbReference>
<keyword evidence="5" id="KW-0067">ATP-binding</keyword>
<keyword evidence="1" id="KW-0808">Transferase</keyword>
<evidence type="ECO:0000256" key="9">
    <source>
        <dbReference type="ARBA" id="ARBA00023134"/>
    </source>
</evidence>
<keyword evidence="3" id="KW-0479">Metal-binding</keyword>
<keyword evidence="7" id="KW-0546">Nucleotide metabolism</keyword>
<keyword evidence="6" id="KW-0460">Magnesium</keyword>
<evidence type="ECO:0000256" key="2">
    <source>
        <dbReference type="ARBA" id="ARBA00022695"/>
    </source>
</evidence>
<dbReference type="NCBIfam" id="NF041078">
    <property type="entry name" value="cGAS"/>
    <property type="match status" value="1"/>
</dbReference>
<evidence type="ECO:0000256" key="3">
    <source>
        <dbReference type="ARBA" id="ARBA00022723"/>
    </source>
</evidence>
<comment type="caution">
    <text evidence="14">The sequence shown here is derived from an EMBL/GenBank/DDBJ whole genome shotgun (WGS) entry which is preliminary data.</text>
</comment>
<dbReference type="InterPro" id="IPR048446">
    <property type="entry name" value="DncV_C"/>
</dbReference>
<dbReference type="InterPro" id="IPR047805">
    <property type="entry name" value="GAMP_synthase"/>
</dbReference>
<evidence type="ECO:0000256" key="11">
    <source>
        <dbReference type="ARBA" id="ARBA00048304"/>
    </source>
</evidence>
<evidence type="ECO:0000256" key="8">
    <source>
        <dbReference type="ARBA" id="ARBA00023118"/>
    </source>
</evidence>
<dbReference type="GO" id="GO:0051607">
    <property type="term" value="P:defense response to virus"/>
    <property type="evidence" value="ECO:0007669"/>
    <property type="project" value="UniProtKB-KW"/>
</dbReference>
<evidence type="ECO:0000256" key="1">
    <source>
        <dbReference type="ARBA" id="ARBA00022679"/>
    </source>
</evidence>
<evidence type="ECO:0000313" key="15">
    <source>
        <dbReference type="Proteomes" id="UP000244913"/>
    </source>
</evidence>
<dbReference type="Pfam" id="PF21713">
    <property type="entry name" value="DncV_C"/>
    <property type="match status" value="1"/>
</dbReference>
<evidence type="ECO:0000313" key="14">
    <source>
        <dbReference type="EMBL" id="PVM85123.1"/>
    </source>
</evidence>
<name>A0A2T9JN60_9CAUL</name>
<evidence type="ECO:0000256" key="4">
    <source>
        <dbReference type="ARBA" id="ARBA00022741"/>
    </source>
</evidence>
<dbReference type="GO" id="GO:0005525">
    <property type="term" value="F:GTP binding"/>
    <property type="evidence" value="ECO:0007669"/>
    <property type="project" value="UniProtKB-KW"/>
</dbReference>
<proteinExistence type="predicted"/>
<evidence type="ECO:0000259" key="12">
    <source>
        <dbReference type="Pfam" id="PF21654"/>
    </source>
</evidence>
<keyword evidence="8" id="KW-0051">Antiviral defense</keyword>
<evidence type="ECO:0000259" key="13">
    <source>
        <dbReference type="Pfam" id="PF21713"/>
    </source>
</evidence>
<accession>A0A2T9JN60</accession>
<dbReference type="InterPro" id="IPR048445">
    <property type="entry name" value="DncV-like_NTFase"/>
</dbReference>
<feature type="domain" description="Cyclic GMP-AMP synthase C-terminal" evidence="13">
    <location>
        <begin position="236"/>
        <end position="366"/>
    </location>
</feature>